<name>A0ABS6W4Z0_9FLAO</name>
<reference evidence="1 2" key="1">
    <citation type="submission" date="2021-07" db="EMBL/GenBank/DDBJ databases">
        <title>Mesonia aestuariivivens sp. nov., isolated from a tidal flat.</title>
        <authorList>
            <person name="Kim Y.-O."/>
            <person name="Yoon J.-H."/>
        </authorList>
    </citation>
    <scope>NUCLEOTIDE SEQUENCE [LARGE SCALE GENOMIC DNA]</scope>
    <source>
        <strain evidence="1 2">JHPTF-M18</strain>
    </source>
</reference>
<keyword evidence="2" id="KW-1185">Reference proteome</keyword>
<organism evidence="1 2">
    <name type="scientific">Mesonia aestuariivivens</name>
    <dbReference type="NCBI Taxonomy" id="2796128"/>
    <lineage>
        <taxon>Bacteria</taxon>
        <taxon>Pseudomonadati</taxon>
        <taxon>Bacteroidota</taxon>
        <taxon>Flavobacteriia</taxon>
        <taxon>Flavobacteriales</taxon>
        <taxon>Flavobacteriaceae</taxon>
        <taxon>Mesonia</taxon>
    </lineage>
</organism>
<protein>
    <submittedName>
        <fullName evidence="1">Alpha/beta hydrolase</fullName>
    </submittedName>
</protein>
<dbReference type="Proteomes" id="UP000719267">
    <property type="component" value="Unassembled WGS sequence"/>
</dbReference>
<comment type="caution">
    <text evidence="1">The sequence shown here is derived from an EMBL/GenBank/DDBJ whole genome shotgun (WGS) entry which is preliminary data.</text>
</comment>
<accession>A0ABS6W4Z0</accession>
<sequence>MKERIIIISDLWGREKSEWLINYTRILEIEFDILFYDSCELGQIDVSNYTQENLHKQFISGGIEKAIDKLVESEKQKVNILAFSIGGTIAWNFGLKTDNIKSLVCVSSTRLRNETERPKGNLELYFGKDDEYKPTVEWFENMELEYEILSDKGHQVYCETQFAEHLSEKIIKRHHNNGNRCTSNSKKRGLF</sequence>
<dbReference type="EMBL" id="JAHWDF010000021">
    <property type="protein sequence ID" value="MBW2962926.1"/>
    <property type="molecule type" value="Genomic_DNA"/>
</dbReference>
<evidence type="ECO:0000313" key="2">
    <source>
        <dbReference type="Proteomes" id="UP000719267"/>
    </source>
</evidence>
<dbReference type="GO" id="GO:0016787">
    <property type="term" value="F:hydrolase activity"/>
    <property type="evidence" value="ECO:0007669"/>
    <property type="project" value="UniProtKB-KW"/>
</dbReference>
<proteinExistence type="predicted"/>
<evidence type="ECO:0000313" key="1">
    <source>
        <dbReference type="EMBL" id="MBW2962926.1"/>
    </source>
</evidence>
<dbReference type="RefSeq" id="WP_219041210.1">
    <property type="nucleotide sequence ID" value="NZ_JAHWDF010000021.1"/>
</dbReference>
<gene>
    <name evidence="1" type="ORF">KW502_14135</name>
</gene>
<keyword evidence="1" id="KW-0378">Hydrolase</keyword>